<organism evidence="2 3">
    <name type="scientific">Epilithonimonas hispanica</name>
    <dbReference type="NCBI Taxonomy" id="358687"/>
    <lineage>
        <taxon>Bacteria</taxon>
        <taxon>Pseudomonadati</taxon>
        <taxon>Bacteroidota</taxon>
        <taxon>Flavobacteriia</taxon>
        <taxon>Flavobacteriales</taxon>
        <taxon>Weeksellaceae</taxon>
        <taxon>Chryseobacterium group</taxon>
        <taxon>Epilithonimonas</taxon>
    </lineage>
</organism>
<dbReference type="Gene3D" id="2.60.120.10">
    <property type="entry name" value="Jelly Rolls"/>
    <property type="match status" value="1"/>
</dbReference>
<dbReference type="InterPro" id="IPR014710">
    <property type="entry name" value="RmlC-like_jellyroll"/>
</dbReference>
<accession>A0A3D9CY04</accession>
<gene>
    <name evidence="2" type="ORF">DRF58_08730</name>
</gene>
<comment type="caution">
    <text evidence="2">The sequence shown here is derived from an EMBL/GenBank/DDBJ whole genome shotgun (WGS) entry which is preliminary data.</text>
</comment>
<reference evidence="2 3" key="1">
    <citation type="journal article" date="2006" name="Int. J. Syst. Evol. Microbiol.">
        <title>Chryseobacterium hispanicum sp. nov., isolated from the drinking water distribution system of Sevilla, Spain.</title>
        <authorList>
            <person name="Gallego V."/>
            <person name="Garcia M.T."/>
            <person name="Ventosa A."/>
        </authorList>
    </citation>
    <scope>NUCLEOTIDE SEQUENCE [LARGE SCALE GENOMIC DNA]</scope>
    <source>
        <strain evidence="2 3">KCTC 22104</strain>
    </source>
</reference>
<dbReference type="Pfam" id="PF00027">
    <property type="entry name" value="cNMP_binding"/>
    <property type="match status" value="1"/>
</dbReference>
<dbReference type="Proteomes" id="UP000256326">
    <property type="component" value="Unassembled WGS sequence"/>
</dbReference>
<keyword evidence="3" id="KW-1185">Reference proteome</keyword>
<dbReference type="EMBL" id="QNUG01000015">
    <property type="protein sequence ID" value="REC70622.1"/>
    <property type="molecule type" value="Genomic_DNA"/>
</dbReference>
<name>A0A3D9CY04_9FLAO</name>
<feature type="domain" description="Cyclic nucleotide-binding" evidence="1">
    <location>
        <begin position="17"/>
        <end position="76"/>
    </location>
</feature>
<sequence>MSLLKSLLKEHFLKNISLKDEQWNFISKHFHSKKFKKKEYIINKDEVVTEIYFIKSGLVKLYVDDLNGNENIISFA</sequence>
<dbReference type="AlphaFoldDB" id="A0A3D9CY04"/>
<proteinExistence type="predicted"/>
<dbReference type="InterPro" id="IPR000595">
    <property type="entry name" value="cNMP-bd_dom"/>
</dbReference>
<evidence type="ECO:0000313" key="2">
    <source>
        <dbReference type="EMBL" id="REC70622.1"/>
    </source>
</evidence>
<dbReference type="PROSITE" id="PS50042">
    <property type="entry name" value="CNMP_BINDING_3"/>
    <property type="match status" value="1"/>
</dbReference>
<protein>
    <recommendedName>
        <fullName evidence="1">Cyclic nucleotide-binding domain-containing protein</fullName>
    </recommendedName>
</protein>
<dbReference type="InterPro" id="IPR018490">
    <property type="entry name" value="cNMP-bd_dom_sf"/>
</dbReference>
<evidence type="ECO:0000259" key="1">
    <source>
        <dbReference type="PROSITE" id="PS50042"/>
    </source>
</evidence>
<evidence type="ECO:0000313" key="3">
    <source>
        <dbReference type="Proteomes" id="UP000256326"/>
    </source>
</evidence>
<dbReference type="SUPFAM" id="SSF51206">
    <property type="entry name" value="cAMP-binding domain-like"/>
    <property type="match status" value="1"/>
</dbReference>